<dbReference type="InterPro" id="IPR018841">
    <property type="entry name" value="DUF2442"/>
</dbReference>
<dbReference type="EMBL" id="PIFK01000031">
    <property type="protein sequence ID" value="PTP31268.1"/>
    <property type="molecule type" value="Genomic_DNA"/>
</dbReference>
<dbReference type="SUPFAM" id="SSF143880">
    <property type="entry name" value="NE0471 N-terminal domain-like"/>
    <property type="match status" value="1"/>
</dbReference>
<dbReference type="Pfam" id="PF10387">
    <property type="entry name" value="DUF2442"/>
    <property type="match status" value="1"/>
</dbReference>
<sequence>MSPSVVSVQPTDDYKLIVSFDNSDTKLFDVSPYLDKGIFQELKDVSYFKRVSVAFGSVEWPNEQDFSYDTLYLLGGNLTEILQYNQKADR</sequence>
<dbReference type="InterPro" id="IPR036782">
    <property type="entry name" value="NE0471-like_N"/>
</dbReference>
<reference evidence="1 2" key="1">
    <citation type="submission" date="2017-11" db="EMBL/GenBank/DDBJ databases">
        <title>Population delineation of vibrios coincides with oyster pathogenicity.</title>
        <authorList>
            <person name="Bruto M."/>
            <person name="Labreuche Y."/>
            <person name="James A."/>
            <person name="Piel D."/>
            <person name="Chenivesse S."/>
            <person name="Petton B."/>
            <person name="Polz M.F."/>
            <person name="Le Roux F."/>
        </authorList>
    </citation>
    <scope>NUCLEOTIDE SEQUENCE [LARGE SCALE GENOMIC DNA]</scope>
    <source>
        <strain evidence="1 2">FF_144</strain>
    </source>
</reference>
<gene>
    <name evidence="1" type="ORF">CWO07_16075</name>
</gene>
<name>A0A2T5ETC7_VIBSP</name>
<protein>
    <submittedName>
        <fullName evidence="1">DUF2442 domain-containing protein</fullName>
    </submittedName>
</protein>
<comment type="caution">
    <text evidence="1">The sequence shown here is derived from an EMBL/GenBank/DDBJ whole genome shotgun (WGS) entry which is preliminary data.</text>
</comment>
<proteinExistence type="predicted"/>
<evidence type="ECO:0000313" key="2">
    <source>
        <dbReference type="Proteomes" id="UP000244197"/>
    </source>
</evidence>
<dbReference type="AlphaFoldDB" id="A0A2T5ETC7"/>
<dbReference type="RefSeq" id="WP_102457758.1">
    <property type="nucleotide sequence ID" value="NZ_PIFK01000031.1"/>
</dbReference>
<dbReference type="Proteomes" id="UP000244197">
    <property type="component" value="Unassembled WGS sequence"/>
</dbReference>
<accession>A0A2T5ETC7</accession>
<evidence type="ECO:0000313" key="1">
    <source>
        <dbReference type="EMBL" id="PTP31268.1"/>
    </source>
</evidence>
<dbReference type="Gene3D" id="3.30.2020.10">
    <property type="entry name" value="NE0471-like N-terminal domain"/>
    <property type="match status" value="1"/>
</dbReference>
<organism evidence="1 2">
    <name type="scientific">Vibrio splendidus</name>
    <dbReference type="NCBI Taxonomy" id="29497"/>
    <lineage>
        <taxon>Bacteria</taxon>
        <taxon>Pseudomonadati</taxon>
        <taxon>Pseudomonadota</taxon>
        <taxon>Gammaproteobacteria</taxon>
        <taxon>Vibrionales</taxon>
        <taxon>Vibrionaceae</taxon>
        <taxon>Vibrio</taxon>
    </lineage>
</organism>